<evidence type="ECO:0000313" key="3">
    <source>
        <dbReference type="Proteomes" id="UP000515135"/>
    </source>
</evidence>
<dbReference type="OrthoDB" id="156886at2759"/>
<dbReference type="AlphaFoldDB" id="A0A6P4YHS1"/>
<comment type="similarity">
    <text evidence="1">Belongs to the TMEM70 family.</text>
</comment>
<sequence length="267" mass="30594">MAALLQTLRSACHLSRIYPTRTVPALLYRNHAISCHIINPRGAARSINTLSHSVQHRQLFRGLSLQQVLLNCPRTISTSKQNCFDLFDHDAPKPHEWQTPDGRLLYKGALANIVTKVKFFSYSTSLLGISLMTPIFWHGGVSHFNVFAQVAIYFMSIGFILVSPAVLHYLSKGYVVRMYYDAAKDQYTVVTYNLILREKKTQFNQEDVKVPELRRMFTTFMAGGKGYLVNEASFYRAQDYDHLMGYDKPFDFDMDVPKEETSKDKDS</sequence>
<dbReference type="GO" id="GO:0033615">
    <property type="term" value="P:mitochondrial proton-transporting ATP synthase complex assembly"/>
    <property type="evidence" value="ECO:0007669"/>
    <property type="project" value="TreeGrafter"/>
</dbReference>
<dbReference type="PANTHER" id="PTHR13281:SF0">
    <property type="entry name" value="TRANSMEMBRANE PROTEIN 70, MITOCHONDRIAL"/>
    <property type="match status" value="1"/>
</dbReference>
<keyword evidence="2" id="KW-1133">Transmembrane helix</keyword>
<feature type="transmembrane region" description="Helical" evidence="2">
    <location>
        <begin position="150"/>
        <end position="170"/>
    </location>
</feature>
<reference evidence="4" key="1">
    <citation type="submission" date="2025-08" db="UniProtKB">
        <authorList>
            <consortium name="RefSeq"/>
        </authorList>
    </citation>
    <scope>IDENTIFICATION</scope>
    <source>
        <tissue evidence="4">Gonad</tissue>
    </source>
</reference>
<dbReference type="PANTHER" id="PTHR13281">
    <property type="entry name" value="TRANSMEMBRANE PROTEIN 70, MITOCHONDRIAL"/>
    <property type="match status" value="1"/>
</dbReference>
<keyword evidence="2" id="KW-0472">Membrane</keyword>
<organism evidence="3 4">
    <name type="scientific">Branchiostoma belcheri</name>
    <name type="common">Amphioxus</name>
    <dbReference type="NCBI Taxonomy" id="7741"/>
    <lineage>
        <taxon>Eukaryota</taxon>
        <taxon>Metazoa</taxon>
        <taxon>Chordata</taxon>
        <taxon>Cephalochordata</taxon>
        <taxon>Leptocardii</taxon>
        <taxon>Amphioxiformes</taxon>
        <taxon>Branchiostomatidae</taxon>
        <taxon>Branchiostoma</taxon>
    </lineage>
</organism>
<dbReference type="RefSeq" id="XP_019628865.1">
    <property type="nucleotide sequence ID" value="XM_019773306.1"/>
</dbReference>
<dbReference type="GeneID" id="109473445"/>
<dbReference type="Proteomes" id="UP000515135">
    <property type="component" value="Unplaced"/>
</dbReference>
<evidence type="ECO:0000256" key="1">
    <source>
        <dbReference type="ARBA" id="ARBA00005280"/>
    </source>
</evidence>
<dbReference type="Pfam" id="PF06979">
    <property type="entry name" value="TMEM70"/>
    <property type="match status" value="1"/>
</dbReference>
<feature type="transmembrane region" description="Helical" evidence="2">
    <location>
        <begin position="119"/>
        <end position="138"/>
    </location>
</feature>
<gene>
    <name evidence="4" type="primary">LOC109473445</name>
</gene>
<keyword evidence="2" id="KW-0812">Transmembrane</keyword>
<dbReference type="KEGG" id="bbel:109473445"/>
<accession>A0A6P4YHS1</accession>
<keyword evidence="3" id="KW-1185">Reference proteome</keyword>
<dbReference type="InterPro" id="IPR009724">
    <property type="entry name" value="TMEM70"/>
</dbReference>
<protein>
    <submittedName>
        <fullName evidence="4">Transmembrane protein 70, mitochondrial-like</fullName>
    </submittedName>
</protein>
<evidence type="ECO:0000256" key="2">
    <source>
        <dbReference type="SAM" id="Phobius"/>
    </source>
</evidence>
<dbReference type="GO" id="GO:0031966">
    <property type="term" value="C:mitochondrial membrane"/>
    <property type="evidence" value="ECO:0007669"/>
    <property type="project" value="TreeGrafter"/>
</dbReference>
<name>A0A6P4YHS1_BRABE</name>
<proteinExistence type="inferred from homology"/>
<evidence type="ECO:0000313" key="4">
    <source>
        <dbReference type="RefSeq" id="XP_019628865.1"/>
    </source>
</evidence>
<dbReference type="InterPro" id="IPR045325">
    <property type="entry name" value="TMEM70/TMEM186/TMEM223"/>
</dbReference>